<evidence type="ECO:0000313" key="1">
    <source>
        <dbReference type="EMBL" id="SVE22955.1"/>
    </source>
</evidence>
<name>A0A383BUG8_9ZZZZ</name>
<reference evidence="1" key="1">
    <citation type="submission" date="2018-05" db="EMBL/GenBank/DDBJ databases">
        <authorList>
            <person name="Lanie J.A."/>
            <person name="Ng W.-L."/>
            <person name="Kazmierczak K.M."/>
            <person name="Andrzejewski T.M."/>
            <person name="Davidsen T.M."/>
            <person name="Wayne K.J."/>
            <person name="Tettelin H."/>
            <person name="Glass J.I."/>
            <person name="Rusch D."/>
            <person name="Podicherti R."/>
            <person name="Tsui H.-C.T."/>
            <person name="Winkler M.E."/>
        </authorList>
    </citation>
    <scope>NUCLEOTIDE SEQUENCE</scope>
</reference>
<sequence>MIFTHDFSKFRYQLAQQHNPPEGDRYYTPRDSEDPQFPSITGVLGADPGSRKKLEEWRSRVGLEAAEQISNQAAELGSQVHVALEKLVLNQTVKESELGMGLPYYLGLKNQLTSSVKKLYAAELMQFSSDLQVAGQVDLICEWDGKLVVA</sequence>
<dbReference type="EMBL" id="UINC01202929">
    <property type="protein sequence ID" value="SVE22955.1"/>
    <property type="molecule type" value="Genomic_DNA"/>
</dbReference>
<accession>A0A383BUG8</accession>
<feature type="non-terminal residue" evidence="1">
    <location>
        <position position="150"/>
    </location>
</feature>
<proteinExistence type="predicted"/>
<gene>
    <name evidence="1" type="ORF">METZ01_LOCUS475809</name>
</gene>
<protein>
    <submittedName>
        <fullName evidence="1">Uncharacterized protein</fullName>
    </submittedName>
</protein>
<organism evidence="1">
    <name type="scientific">marine metagenome</name>
    <dbReference type="NCBI Taxonomy" id="408172"/>
    <lineage>
        <taxon>unclassified sequences</taxon>
        <taxon>metagenomes</taxon>
        <taxon>ecological metagenomes</taxon>
    </lineage>
</organism>
<dbReference type="AlphaFoldDB" id="A0A383BUG8"/>